<keyword evidence="2" id="KW-1185">Reference proteome</keyword>
<sequence length="38" mass="4483">MAPTGRRIEMVTVEFHRVEDGRITATWHLEDFFGAHLR</sequence>
<dbReference type="Pfam" id="PF07366">
    <property type="entry name" value="SnoaL"/>
    <property type="match status" value="1"/>
</dbReference>
<dbReference type="Proteomes" id="UP001206206">
    <property type="component" value="Unassembled WGS sequence"/>
</dbReference>
<protein>
    <submittedName>
        <fullName evidence="1">Ester cyclase</fullName>
    </submittedName>
</protein>
<gene>
    <name evidence="1" type="ORF">NON19_22510</name>
</gene>
<reference evidence="1 2" key="1">
    <citation type="submission" date="2022-06" db="EMBL/GenBank/DDBJ databases">
        <title>Draft genome sequence of type strain Streptomyces rubrisoli DSM 42083.</title>
        <authorList>
            <person name="Duangmal K."/>
            <person name="Klaysubun C."/>
        </authorList>
    </citation>
    <scope>NUCLEOTIDE SEQUENCE [LARGE SCALE GENOMIC DNA]</scope>
    <source>
        <strain evidence="1 2">DSM 42083</strain>
    </source>
</reference>
<evidence type="ECO:0000313" key="1">
    <source>
        <dbReference type="EMBL" id="MCQ4044725.1"/>
    </source>
</evidence>
<evidence type="ECO:0000313" key="2">
    <source>
        <dbReference type="Proteomes" id="UP001206206"/>
    </source>
</evidence>
<comment type="caution">
    <text evidence="1">The sequence shown here is derived from an EMBL/GenBank/DDBJ whole genome shotgun (WGS) entry which is preliminary data.</text>
</comment>
<dbReference type="InterPro" id="IPR009959">
    <property type="entry name" value="Cyclase_SnoaL-like"/>
</dbReference>
<accession>A0ABT1PH75</accession>
<dbReference type="Gene3D" id="3.10.450.50">
    <property type="match status" value="1"/>
</dbReference>
<proteinExistence type="predicted"/>
<organism evidence="1 2">
    <name type="scientific">Streptantibioticus rubrisoli</name>
    <dbReference type="NCBI Taxonomy" id="1387313"/>
    <lineage>
        <taxon>Bacteria</taxon>
        <taxon>Bacillati</taxon>
        <taxon>Actinomycetota</taxon>
        <taxon>Actinomycetes</taxon>
        <taxon>Kitasatosporales</taxon>
        <taxon>Streptomycetaceae</taxon>
        <taxon>Streptantibioticus</taxon>
    </lineage>
</organism>
<name>A0ABT1PH75_9ACTN</name>
<dbReference type="InterPro" id="IPR032710">
    <property type="entry name" value="NTF2-like_dom_sf"/>
</dbReference>
<dbReference type="EMBL" id="JANFNH010000031">
    <property type="protein sequence ID" value="MCQ4044725.1"/>
    <property type="molecule type" value="Genomic_DNA"/>
</dbReference>
<dbReference type="SUPFAM" id="SSF54427">
    <property type="entry name" value="NTF2-like"/>
    <property type="match status" value="1"/>
</dbReference>